<dbReference type="Proteomes" id="UP000095283">
    <property type="component" value="Unplaced"/>
</dbReference>
<accession>A0A1I7XU30</accession>
<protein>
    <submittedName>
        <fullName evidence="2">Ankyrin repeat protein</fullName>
    </submittedName>
</protein>
<sequence length="66" mass="7659">MEVGHRVKTVNLYMKDVWINSSETDFFESSIDHILNKLVFRKDVPWYLDLAINAGANPLCCNSRGW</sequence>
<organism evidence="1 2">
    <name type="scientific">Heterorhabditis bacteriophora</name>
    <name type="common">Entomopathogenic nematode worm</name>
    <dbReference type="NCBI Taxonomy" id="37862"/>
    <lineage>
        <taxon>Eukaryota</taxon>
        <taxon>Metazoa</taxon>
        <taxon>Ecdysozoa</taxon>
        <taxon>Nematoda</taxon>
        <taxon>Chromadorea</taxon>
        <taxon>Rhabditida</taxon>
        <taxon>Rhabditina</taxon>
        <taxon>Rhabditomorpha</taxon>
        <taxon>Strongyloidea</taxon>
        <taxon>Heterorhabditidae</taxon>
        <taxon>Heterorhabditis</taxon>
    </lineage>
</organism>
<dbReference type="WBParaSite" id="Hba_20998">
    <property type="protein sequence ID" value="Hba_20998"/>
    <property type="gene ID" value="Hba_20998"/>
</dbReference>
<name>A0A1I7XU30_HETBA</name>
<proteinExistence type="predicted"/>
<reference evidence="2" key="1">
    <citation type="submission" date="2016-11" db="UniProtKB">
        <authorList>
            <consortium name="WormBaseParasite"/>
        </authorList>
    </citation>
    <scope>IDENTIFICATION</scope>
</reference>
<dbReference type="AlphaFoldDB" id="A0A1I7XU30"/>
<keyword evidence="1" id="KW-1185">Reference proteome</keyword>
<evidence type="ECO:0000313" key="1">
    <source>
        <dbReference type="Proteomes" id="UP000095283"/>
    </source>
</evidence>
<evidence type="ECO:0000313" key="2">
    <source>
        <dbReference type="WBParaSite" id="Hba_20998"/>
    </source>
</evidence>